<evidence type="ECO:0000313" key="2">
    <source>
        <dbReference type="EnsemblPlants" id="MELO3C032676.2.1"/>
    </source>
</evidence>
<dbReference type="AlphaFoldDB" id="A0A9I9EEF8"/>
<feature type="region of interest" description="Disordered" evidence="1">
    <location>
        <begin position="278"/>
        <end position="303"/>
    </location>
</feature>
<dbReference type="EnsemblPlants" id="MELO3C032676.2.1">
    <property type="protein sequence ID" value="MELO3C032676.2.1"/>
    <property type="gene ID" value="MELO3C032676.2"/>
</dbReference>
<dbReference type="Gramene" id="MELO3C032676.2.1">
    <property type="protein sequence ID" value="MELO3C032676.2.1"/>
    <property type="gene ID" value="MELO3C032676.2"/>
</dbReference>
<protein>
    <submittedName>
        <fullName evidence="2">Uncharacterized protein</fullName>
    </submittedName>
</protein>
<evidence type="ECO:0000256" key="1">
    <source>
        <dbReference type="SAM" id="MobiDB-lite"/>
    </source>
</evidence>
<reference evidence="2" key="1">
    <citation type="submission" date="2023-03" db="UniProtKB">
        <authorList>
            <consortium name="EnsemblPlants"/>
        </authorList>
    </citation>
    <scope>IDENTIFICATION</scope>
</reference>
<proteinExistence type="predicted"/>
<organism evidence="2">
    <name type="scientific">Cucumis melo</name>
    <name type="common">Muskmelon</name>
    <dbReference type="NCBI Taxonomy" id="3656"/>
    <lineage>
        <taxon>Eukaryota</taxon>
        <taxon>Viridiplantae</taxon>
        <taxon>Streptophyta</taxon>
        <taxon>Embryophyta</taxon>
        <taxon>Tracheophyta</taxon>
        <taxon>Spermatophyta</taxon>
        <taxon>Magnoliopsida</taxon>
        <taxon>eudicotyledons</taxon>
        <taxon>Gunneridae</taxon>
        <taxon>Pentapetalae</taxon>
        <taxon>rosids</taxon>
        <taxon>fabids</taxon>
        <taxon>Cucurbitales</taxon>
        <taxon>Cucurbitaceae</taxon>
        <taxon>Benincaseae</taxon>
        <taxon>Cucumis</taxon>
    </lineage>
</organism>
<name>A0A9I9EEF8_CUCME</name>
<accession>A0A9I9EEF8</accession>
<sequence>MYGPTDYRWRKLIWPELLSLIEYCTEACCLGEDINMTRPGGEWFPEGRITCSMRKFNKFIEVPLLNGKFSVKRVQQSHSSPGFLIPFGHTRTPKVVTPEFWMQIGKTQTFQCQPYSSPDFLIVYLFPLPQPHPRSLLDKLLVYFDWDEAFANTKATQQVRTSSDHFSILLEAGAYKWGPLSPFIFCKNWLLDKYCCRMIENSLSLSTPPGWMGFTLTNKLWNIKGQLKFWHSDYKREQKSPLGWMGFALSNKLQNIKGQLKSWHSYYKREQKSHEETVTPCPKCHSMRQDEGVPPRHSLRMSP</sequence>